<keyword evidence="2" id="KW-1185">Reference proteome</keyword>
<name>A0A4C1UX81_EUMVA</name>
<reference evidence="1 2" key="1">
    <citation type="journal article" date="2019" name="Commun. Biol.">
        <title>The bagworm genome reveals a unique fibroin gene that provides high tensile strength.</title>
        <authorList>
            <person name="Kono N."/>
            <person name="Nakamura H."/>
            <person name="Ohtoshi R."/>
            <person name="Tomita M."/>
            <person name="Numata K."/>
            <person name="Arakawa K."/>
        </authorList>
    </citation>
    <scope>NUCLEOTIDE SEQUENCE [LARGE SCALE GENOMIC DNA]</scope>
</reference>
<dbReference type="EMBL" id="BGZK01000235">
    <property type="protein sequence ID" value="GBP30592.1"/>
    <property type="molecule type" value="Genomic_DNA"/>
</dbReference>
<dbReference type="Proteomes" id="UP000299102">
    <property type="component" value="Unassembled WGS sequence"/>
</dbReference>
<proteinExistence type="predicted"/>
<protein>
    <submittedName>
        <fullName evidence="1">Uncharacterized protein</fullName>
    </submittedName>
</protein>
<evidence type="ECO:0000313" key="2">
    <source>
        <dbReference type="Proteomes" id="UP000299102"/>
    </source>
</evidence>
<accession>A0A4C1UX81</accession>
<dbReference type="AlphaFoldDB" id="A0A4C1UX81"/>
<dbReference type="OrthoDB" id="10039611at2759"/>
<gene>
    <name evidence="1" type="ORF">EVAR_76135_1</name>
</gene>
<organism evidence="1 2">
    <name type="scientific">Eumeta variegata</name>
    <name type="common">Bagworm moth</name>
    <name type="synonym">Eumeta japonica</name>
    <dbReference type="NCBI Taxonomy" id="151549"/>
    <lineage>
        <taxon>Eukaryota</taxon>
        <taxon>Metazoa</taxon>
        <taxon>Ecdysozoa</taxon>
        <taxon>Arthropoda</taxon>
        <taxon>Hexapoda</taxon>
        <taxon>Insecta</taxon>
        <taxon>Pterygota</taxon>
        <taxon>Neoptera</taxon>
        <taxon>Endopterygota</taxon>
        <taxon>Lepidoptera</taxon>
        <taxon>Glossata</taxon>
        <taxon>Ditrysia</taxon>
        <taxon>Tineoidea</taxon>
        <taxon>Psychidae</taxon>
        <taxon>Oiketicinae</taxon>
        <taxon>Eumeta</taxon>
    </lineage>
</organism>
<comment type="caution">
    <text evidence="1">The sequence shown here is derived from an EMBL/GenBank/DDBJ whole genome shotgun (WGS) entry which is preliminary data.</text>
</comment>
<sequence length="94" mass="10824">MKKRVRKSPLSASEKTVICNIYKLVEEMWPKDQFLYKNDIANKTAETSGVHVSTVYKVLRKQVTTKQVRSPTPAPKRLTTVDKLELSGIRRILH</sequence>
<evidence type="ECO:0000313" key="1">
    <source>
        <dbReference type="EMBL" id="GBP30592.1"/>
    </source>
</evidence>